<name>A0ABV4BH79_9GAMM</name>
<dbReference type="Gene3D" id="3.40.50.450">
    <property type="match status" value="1"/>
</dbReference>
<dbReference type="PANTHER" id="PTHR43393">
    <property type="entry name" value="CYTOKININ RIBOSIDE 5'-MONOPHOSPHATE PHOSPHORIBOHYDROLASE"/>
    <property type="match status" value="1"/>
</dbReference>
<comment type="catalytic activity">
    <reaction evidence="1">
        <text>AMP + H2O = D-ribose 5-phosphate + adenine</text>
        <dbReference type="Rhea" id="RHEA:20129"/>
        <dbReference type="ChEBI" id="CHEBI:15377"/>
        <dbReference type="ChEBI" id="CHEBI:16708"/>
        <dbReference type="ChEBI" id="CHEBI:78346"/>
        <dbReference type="ChEBI" id="CHEBI:456215"/>
        <dbReference type="EC" id="3.2.2.4"/>
    </reaction>
</comment>
<accession>A0ABV4BH79</accession>
<dbReference type="Pfam" id="PF03641">
    <property type="entry name" value="Lysine_decarbox"/>
    <property type="match status" value="1"/>
</dbReference>
<reference evidence="4 5" key="1">
    <citation type="submission" date="2024-05" db="EMBL/GenBank/DDBJ databases">
        <title>Genome Sequence and Characterization of the New Strain Purple Sulfur Bacterium of Genus Thioalkalicoccus.</title>
        <authorList>
            <person name="Bryantseva I.A."/>
            <person name="Kyndt J.A."/>
            <person name="Imhoff J.F."/>
        </authorList>
    </citation>
    <scope>NUCLEOTIDE SEQUENCE [LARGE SCALE GENOMIC DNA]</scope>
    <source>
        <strain evidence="4 5">Um2</strain>
    </source>
</reference>
<proteinExistence type="predicted"/>
<keyword evidence="4" id="KW-0378">Hydrolase</keyword>
<dbReference type="InterPro" id="IPR052341">
    <property type="entry name" value="LOG_family_nucleotidases"/>
</dbReference>
<dbReference type="PANTHER" id="PTHR43393:SF3">
    <property type="entry name" value="LYSINE DECARBOXYLASE-LIKE PROTEIN"/>
    <property type="match status" value="1"/>
</dbReference>
<protein>
    <recommendedName>
        <fullName evidence="3">AMP nucleosidase</fullName>
        <ecNumber evidence="2">3.2.2.4</ecNumber>
    </recommendedName>
    <alternativeName>
        <fullName evidence="3">AMP nucleosidase</fullName>
    </alternativeName>
</protein>
<dbReference type="EC" id="3.2.2.4" evidence="2"/>
<dbReference type="SUPFAM" id="SSF102405">
    <property type="entry name" value="MCP/YpsA-like"/>
    <property type="match status" value="1"/>
</dbReference>
<comment type="caution">
    <text evidence="4">The sequence shown here is derived from an EMBL/GenBank/DDBJ whole genome shotgun (WGS) entry which is preliminary data.</text>
</comment>
<keyword evidence="5" id="KW-1185">Reference proteome</keyword>
<dbReference type="RefSeq" id="WP_369667219.1">
    <property type="nucleotide sequence ID" value="NZ_JBDKXB010000012.1"/>
</dbReference>
<keyword evidence="4" id="KW-0326">Glycosidase</keyword>
<evidence type="ECO:0000256" key="3">
    <source>
        <dbReference type="ARBA" id="ARBA00031983"/>
    </source>
</evidence>
<evidence type="ECO:0000313" key="5">
    <source>
        <dbReference type="Proteomes" id="UP001564408"/>
    </source>
</evidence>
<gene>
    <name evidence="4" type="ORF">ABC977_10480</name>
</gene>
<dbReference type="EMBL" id="JBDKXB010000012">
    <property type="protein sequence ID" value="MEY6432833.1"/>
    <property type="molecule type" value="Genomic_DNA"/>
</dbReference>
<organism evidence="4 5">
    <name type="scientific">Thioalkalicoccus limnaeus</name>
    <dbReference type="NCBI Taxonomy" id="120681"/>
    <lineage>
        <taxon>Bacteria</taxon>
        <taxon>Pseudomonadati</taxon>
        <taxon>Pseudomonadota</taxon>
        <taxon>Gammaproteobacteria</taxon>
        <taxon>Chromatiales</taxon>
        <taxon>Chromatiaceae</taxon>
        <taxon>Thioalkalicoccus</taxon>
    </lineage>
</organism>
<dbReference type="Proteomes" id="UP001564408">
    <property type="component" value="Unassembled WGS sequence"/>
</dbReference>
<evidence type="ECO:0000256" key="2">
    <source>
        <dbReference type="ARBA" id="ARBA00011985"/>
    </source>
</evidence>
<sequence>MSEPRDPRTVSLADEEGVKRILIDTLFGLWSLVNNLTRLRPSKRERYRVTIFGSARTQPGHWVYDEVKRLAAELAALDCDIVTGGGPGLMQAANEGARSSAAGERAQSVGIRVDLPFEQEVNPFVQEAYEHQTFFTRLHHFVLLSDAYIVVPGGIGTVLETMLVWQLLQVRHLRDTPLILTGKMWSELVDWAARYMLRPGFELANPEDMAIPRCVTGADEAIAIVREHHARWLQSQTQQRIGDSPSCQEDRPS</sequence>
<dbReference type="InterPro" id="IPR031100">
    <property type="entry name" value="LOG_fam"/>
</dbReference>
<evidence type="ECO:0000313" key="4">
    <source>
        <dbReference type="EMBL" id="MEY6432833.1"/>
    </source>
</evidence>
<dbReference type="GO" id="GO:0016798">
    <property type="term" value="F:hydrolase activity, acting on glycosyl bonds"/>
    <property type="evidence" value="ECO:0007669"/>
    <property type="project" value="UniProtKB-KW"/>
</dbReference>
<evidence type="ECO:0000256" key="1">
    <source>
        <dbReference type="ARBA" id="ARBA00000274"/>
    </source>
</evidence>